<keyword evidence="1" id="KW-0472">Membrane</keyword>
<feature type="transmembrane region" description="Helical" evidence="1">
    <location>
        <begin position="21"/>
        <end position="43"/>
    </location>
</feature>
<keyword evidence="1" id="KW-1133">Transmembrane helix</keyword>
<dbReference type="EMBL" id="BMDP01000003">
    <property type="protein sequence ID" value="GGI54805.1"/>
    <property type="molecule type" value="Genomic_DNA"/>
</dbReference>
<evidence type="ECO:0000256" key="1">
    <source>
        <dbReference type="SAM" id="Phobius"/>
    </source>
</evidence>
<evidence type="ECO:0008006" key="4">
    <source>
        <dbReference type="Google" id="ProtNLM"/>
    </source>
</evidence>
<protein>
    <recommendedName>
        <fullName evidence="4">Type IV pilus modification protein PilV</fullName>
    </recommendedName>
</protein>
<gene>
    <name evidence="2" type="ORF">GCM10011430_19790</name>
</gene>
<evidence type="ECO:0000313" key="2">
    <source>
        <dbReference type="EMBL" id="GGI54805.1"/>
    </source>
</evidence>
<keyword evidence="3" id="KW-1185">Reference proteome</keyword>
<dbReference type="Proteomes" id="UP000627205">
    <property type="component" value="Unassembled WGS sequence"/>
</dbReference>
<name>A0A8J3AWV1_9BURK</name>
<evidence type="ECO:0000313" key="3">
    <source>
        <dbReference type="Proteomes" id="UP000627205"/>
    </source>
</evidence>
<sequence length="154" mass="16194">MKRMPKRVSNSIQRGSVLLESLIAILIFSLGILSLVGLLGASVKDTASSMYRTQASLLASEVIGEMWAKSQTTTNVPTLLAGYKGSGPEAWREKVAAALPGVVEGAGEDDTGSNLPVIDVDGDTVTVTIYWKAPGDTSAHQYVIATRIVGNTNS</sequence>
<reference evidence="2" key="2">
    <citation type="submission" date="2020-09" db="EMBL/GenBank/DDBJ databases">
        <authorList>
            <person name="Sun Q."/>
            <person name="Sedlacek I."/>
        </authorList>
    </citation>
    <scope>NUCLEOTIDE SEQUENCE</scope>
    <source>
        <strain evidence="2">CCM 7664</strain>
    </source>
</reference>
<comment type="caution">
    <text evidence="2">The sequence shown here is derived from an EMBL/GenBank/DDBJ whole genome shotgun (WGS) entry which is preliminary data.</text>
</comment>
<proteinExistence type="predicted"/>
<accession>A0A8J3AWV1</accession>
<reference evidence="2" key="1">
    <citation type="journal article" date="2014" name="Int. J. Syst. Evol. Microbiol.">
        <title>Complete genome sequence of Corynebacterium casei LMG S-19264T (=DSM 44701T), isolated from a smear-ripened cheese.</title>
        <authorList>
            <consortium name="US DOE Joint Genome Institute (JGI-PGF)"/>
            <person name="Walter F."/>
            <person name="Albersmeier A."/>
            <person name="Kalinowski J."/>
            <person name="Ruckert C."/>
        </authorList>
    </citation>
    <scope>NUCLEOTIDE SEQUENCE</scope>
    <source>
        <strain evidence="2">CCM 7664</strain>
    </source>
</reference>
<keyword evidence="1" id="KW-0812">Transmembrane</keyword>
<organism evidence="2 3">
    <name type="scientific">Oxalicibacterium solurbis</name>
    <dbReference type="NCBI Taxonomy" id="69280"/>
    <lineage>
        <taxon>Bacteria</taxon>
        <taxon>Pseudomonadati</taxon>
        <taxon>Pseudomonadota</taxon>
        <taxon>Betaproteobacteria</taxon>
        <taxon>Burkholderiales</taxon>
        <taxon>Oxalobacteraceae</taxon>
        <taxon>Oxalicibacterium</taxon>
    </lineage>
</organism>
<dbReference type="AlphaFoldDB" id="A0A8J3AWV1"/>